<evidence type="ECO:0000313" key="2">
    <source>
        <dbReference type="EMBL" id="KAK6997340.1"/>
    </source>
</evidence>
<dbReference type="AlphaFoldDB" id="A0AAW0A296"/>
<organism evidence="2 3">
    <name type="scientific">Favolaschia claudopus</name>
    <dbReference type="NCBI Taxonomy" id="2862362"/>
    <lineage>
        <taxon>Eukaryota</taxon>
        <taxon>Fungi</taxon>
        <taxon>Dikarya</taxon>
        <taxon>Basidiomycota</taxon>
        <taxon>Agaricomycotina</taxon>
        <taxon>Agaricomycetes</taxon>
        <taxon>Agaricomycetidae</taxon>
        <taxon>Agaricales</taxon>
        <taxon>Marasmiineae</taxon>
        <taxon>Mycenaceae</taxon>
        <taxon>Favolaschia</taxon>
    </lineage>
</organism>
<evidence type="ECO:0000313" key="3">
    <source>
        <dbReference type="Proteomes" id="UP001362999"/>
    </source>
</evidence>
<feature type="region of interest" description="Disordered" evidence="1">
    <location>
        <begin position="161"/>
        <end position="187"/>
    </location>
</feature>
<proteinExistence type="predicted"/>
<protein>
    <submittedName>
        <fullName evidence="2">Uncharacterized protein</fullName>
    </submittedName>
</protein>
<comment type="caution">
    <text evidence="2">The sequence shown here is derived from an EMBL/GenBank/DDBJ whole genome shotgun (WGS) entry which is preliminary data.</text>
</comment>
<accession>A0AAW0A296</accession>
<evidence type="ECO:0000256" key="1">
    <source>
        <dbReference type="SAM" id="MobiDB-lite"/>
    </source>
</evidence>
<sequence>MLGTSQRSYTWEVPPAKGGPEKWGWEVPYTLLHVDFGLHSIDQLENALLEPVSGPFCLIVAVFYSYDFLLFFSEYYRHFSPEWQTGLIRYIMTHRTVATGNPILLTWDIPIQTTGDPIATGSPTSFMWDITSIICHHHLDVAVFYWTRLLRELSPGTFKSRHQAEHCEEQDENDHTSNQEDPANENKESDVYDDLVVLDENSLFAPNEPEEEPAIKRRSLLFDDIFHRPPSLKRMNAWDLFTMYEKHAIPKSKTSYKKYHKFAPEHPQYLTHCMTCCT</sequence>
<name>A0AAW0A296_9AGAR</name>
<feature type="compositionally biased region" description="Basic and acidic residues" evidence="1">
    <location>
        <begin position="162"/>
        <end position="187"/>
    </location>
</feature>
<dbReference type="EMBL" id="JAWWNJ010000092">
    <property type="protein sequence ID" value="KAK6997340.1"/>
    <property type="molecule type" value="Genomic_DNA"/>
</dbReference>
<gene>
    <name evidence="2" type="ORF">R3P38DRAFT_2798469</name>
</gene>
<keyword evidence="3" id="KW-1185">Reference proteome</keyword>
<reference evidence="2 3" key="1">
    <citation type="journal article" date="2024" name="J Genomics">
        <title>Draft genome sequencing and assembly of Favolaschia claudopus CIRM-BRFM 2984 isolated from oak limbs.</title>
        <authorList>
            <person name="Navarro D."/>
            <person name="Drula E."/>
            <person name="Chaduli D."/>
            <person name="Cazenave R."/>
            <person name="Ahrendt S."/>
            <person name="Wang J."/>
            <person name="Lipzen A."/>
            <person name="Daum C."/>
            <person name="Barry K."/>
            <person name="Grigoriev I.V."/>
            <person name="Favel A."/>
            <person name="Rosso M.N."/>
            <person name="Martin F."/>
        </authorList>
    </citation>
    <scope>NUCLEOTIDE SEQUENCE [LARGE SCALE GENOMIC DNA]</scope>
    <source>
        <strain evidence="2 3">CIRM-BRFM 2984</strain>
    </source>
</reference>
<dbReference type="Proteomes" id="UP001362999">
    <property type="component" value="Unassembled WGS sequence"/>
</dbReference>